<feature type="domain" description="Apple" evidence="2">
    <location>
        <begin position="208"/>
        <end position="297"/>
    </location>
</feature>
<evidence type="ECO:0000313" key="4">
    <source>
        <dbReference type="Proteomes" id="UP001341245"/>
    </source>
</evidence>
<dbReference type="PROSITE" id="PS50948">
    <property type="entry name" value="PAN"/>
    <property type="match status" value="1"/>
</dbReference>
<evidence type="ECO:0000313" key="3">
    <source>
        <dbReference type="EMBL" id="KAK6004539.1"/>
    </source>
</evidence>
<feature type="compositionally biased region" description="Polar residues" evidence="1">
    <location>
        <begin position="382"/>
        <end position="401"/>
    </location>
</feature>
<protein>
    <recommendedName>
        <fullName evidence="2">Apple domain-containing protein</fullName>
    </recommendedName>
</protein>
<dbReference type="Proteomes" id="UP001341245">
    <property type="component" value="Unassembled WGS sequence"/>
</dbReference>
<feature type="region of interest" description="Disordered" evidence="1">
    <location>
        <begin position="382"/>
        <end position="407"/>
    </location>
</feature>
<comment type="caution">
    <text evidence="3">The sequence shown here is derived from an EMBL/GenBank/DDBJ whole genome shotgun (WGS) entry which is preliminary data.</text>
</comment>
<proteinExistence type="predicted"/>
<gene>
    <name evidence="3" type="ORF">QM012_008401</name>
</gene>
<feature type="region of interest" description="Disordered" evidence="1">
    <location>
        <begin position="325"/>
        <end position="347"/>
    </location>
</feature>
<reference evidence="3 4" key="1">
    <citation type="submission" date="2023-11" db="EMBL/GenBank/DDBJ databases">
        <title>Draft genome sequence and annotation of the polyextremotolerant black yeast-like fungus Aureobasidium pullulans NRRL 62042.</title>
        <authorList>
            <person name="Dielentheis-Frenken M.R.E."/>
            <person name="Wibberg D."/>
            <person name="Blank L.M."/>
            <person name="Tiso T."/>
        </authorList>
    </citation>
    <scope>NUCLEOTIDE SEQUENCE [LARGE SCALE GENOMIC DNA]</scope>
    <source>
        <strain evidence="3 4">NRRL 62042</strain>
    </source>
</reference>
<name>A0ABR0TJW4_AURPU</name>
<organism evidence="3 4">
    <name type="scientific">Aureobasidium pullulans</name>
    <name type="common">Black yeast</name>
    <name type="synonym">Pullularia pullulans</name>
    <dbReference type="NCBI Taxonomy" id="5580"/>
    <lineage>
        <taxon>Eukaryota</taxon>
        <taxon>Fungi</taxon>
        <taxon>Dikarya</taxon>
        <taxon>Ascomycota</taxon>
        <taxon>Pezizomycotina</taxon>
        <taxon>Dothideomycetes</taxon>
        <taxon>Dothideomycetidae</taxon>
        <taxon>Dothideales</taxon>
        <taxon>Saccotheciaceae</taxon>
        <taxon>Aureobasidium</taxon>
    </lineage>
</organism>
<sequence>MGLSTEIHRSGIEPTLSFNKPQSLDVATSTLGFLSSSATQNQDQFPPESSLHVVLPPKLTTTPHITGSVSVSTTSLSTSLYILGSALSSQVESDSPDGMPGGLNFVSQSSRSTASKQAITTISGSAGIATAIANPSYTCPRDNGMYYSDTTKRVYQLLCNTDELDATIGTTYQSQLQSCVDACSNKSSAFDPAGSETSDSAVLTDYICPDADSTRLVDTSGSVYDILCNTFLPASNNITSSLAISDLASCAEICSNIDDCSGFTFQNGSCTTVSSRNSNDGISQTNVTTAILLAKSVAEVVSSGITPYRSTSSVAYLPGEISQTLNPMSQDNSATSTMSSDNAGDSDGIVATTSTTIASTPVDAASKTSIFVTLPSFAHAPSSETEPSFVPSSSATQNKAASSTTPTTTSVLFVSDTSVVSTTILIRSETSVTGTKMSQSISIESSAPSSIQSLTTDYMTTIIIRSSQGPTVVLSSSLPSATPSLSTISNAWVSTDIAVSPTISSSVSRSGGSVGFRPTLASSQTSSVLVGVSSFLFNSPPVIILPSEIASSSSVVFSIQNVPTTVEQSTTNPQTETSSQANVTQSRSHQETAMHLLSSGMDSSSVITSPSTTDDAPSLTTTNHISASITAVLSPSTTCSVYDNLFDICLDAVITPSVGAGGAISVAYGSDTTPIIDASTSLAFTPSAAASADFGISAGTGDIEIGTSASIVISSAGVGGLSQSIPSVSCSAGGNALNICIDAAVTPSVGIDGNAGIGTGSNTLTIVDVSVSVAIVASLIAGVDVGLSTGTSDIVSLARATLEADLDLGPNTDGESLLNNTTPMSTAACSAGGNILNVCVGATFTASASASVNFALGSSSSALALLDASVALAPLAAVGIGPGLSVGSSGGSLLQSATSGAPSMTLSTFLRLPSVSSAITPDATSSFTRATSTPGLVHNLIGALGRRMAYTVKSPDERQGFTTLLRTGYRI</sequence>
<feature type="compositionally biased region" description="Polar residues" evidence="1">
    <location>
        <begin position="564"/>
        <end position="587"/>
    </location>
</feature>
<dbReference type="InterPro" id="IPR003609">
    <property type="entry name" value="Pan_app"/>
</dbReference>
<accession>A0ABR0TJW4</accession>
<dbReference type="EMBL" id="JASGXD010000007">
    <property type="protein sequence ID" value="KAK6004539.1"/>
    <property type="molecule type" value="Genomic_DNA"/>
</dbReference>
<evidence type="ECO:0000259" key="2">
    <source>
        <dbReference type="PROSITE" id="PS50948"/>
    </source>
</evidence>
<keyword evidence="4" id="KW-1185">Reference proteome</keyword>
<feature type="compositionally biased region" description="Polar residues" evidence="1">
    <location>
        <begin position="325"/>
        <end position="343"/>
    </location>
</feature>
<evidence type="ECO:0000256" key="1">
    <source>
        <dbReference type="SAM" id="MobiDB-lite"/>
    </source>
</evidence>
<feature type="region of interest" description="Disordered" evidence="1">
    <location>
        <begin position="564"/>
        <end position="591"/>
    </location>
</feature>